<comment type="caution">
    <text evidence="2">The sequence shown here is derived from an EMBL/GenBank/DDBJ whole genome shotgun (WGS) entry which is preliminary data.</text>
</comment>
<feature type="compositionally biased region" description="Basic residues" evidence="1">
    <location>
        <begin position="57"/>
        <end position="84"/>
    </location>
</feature>
<dbReference type="EMBL" id="OFSP01000039">
    <property type="protein sequence ID" value="SOY69666.1"/>
    <property type="molecule type" value="Genomic_DNA"/>
</dbReference>
<proteinExistence type="predicted"/>
<name>A0A976A9J4_9BURK</name>
<feature type="region of interest" description="Disordered" evidence="1">
    <location>
        <begin position="18"/>
        <end position="235"/>
    </location>
</feature>
<feature type="compositionally biased region" description="Basic residues" evidence="1">
    <location>
        <begin position="146"/>
        <end position="163"/>
    </location>
</feature>
<accession>A0A976A9J4</accession>
<feature type="compositionally biased region" description="Gly residues" evidence="1">
    <location>
        <begin position="183"/>
        <end position="193"/>
    </location>
</feature>
<feature type="compositionally biased region" description="Low complexity" evidence="1">
    <location>
        <begin position="113"/>
        <end position="130"/>
    </location>
</feature>
<dbReference type="AlphaFoldDB" id="A0A976A9J4"/>
<reference evidence="2 3" key="1">
    <citation type="submission" date="2018-01" db="EMBL/GenBank/DDBJ databases">
        <authorList>
            <person name="Clerissi C."/>
        </authorList>
    </citation>
    <scope>NUCLEOTIDE SEQUENCE [LARGE SCALE GENOMIC DNA]</scope>
    <source>
        <strain evidence="2">Cupriavidus taiwanensis STM 3521</strain>
    </source>
</reference>
<dbReference type="Proteomes" id="UP000256297">
    <property type="component" value="Chromosome CBM2589_a"/>
</dbReference>
<protein>
    <submittedName>
        <fullName evidence="2">Uncharacterized protein</fullName>
    </submittedName>
</protein>
<evidence type="ECO:0000313" key="3">
    <source>
        <dbReference type="Proteomes" id="UP000256297"/>
    </source>
</evidence>
<feature type="compositionally biased region" description="Basic residues" evidence="1">
    <location>
        <begin position="20"/>
        <end position="29"/>
    </location>
</feature>
<feature type="compositionally biased region" description="Gly residues" evidence="1">
    <location>
        <begin position="131"/>
        <end position="140"/>
    </location>
</feature>
<feature type="compositionally biased region" description="Low complexity" evidence="1">
    <location>
        <begin position="210"/>
        <end position="221"/>
    </location>
</feature>
<organism evidence="2 3">
    <name type="scientific">Cupriavidus taiwanensis</name>
    <dbReference type="NCBI Taxonomy" id="164546"/>
    <lineage>
        <taxon>Bacteria</taxon>
        <taxon>Pseudomonadati</taxon>
        <taxon>Pseudomonadota</taxon>
        <taxon>Betaproteobacteria</taxon>
        <taxon>Burkholderiales</taxon>
        <taxon>Burkholderiaceae</taxon>
        <taxon>Cupriavidus</taxon>
    </lineage>
</organism>
<feature type="compositionally biased region" description="Low complexity" evidence="1">
    <location>
        <begin position="30"/>
        <end position="52"/>
    </location>
</feature>
<evidence type="ECO:0000313" key="2">
    <source>
        <dbReference type="EMBL" id="SOY69666.1"/>
    </source>
</evidence>
<sequence>MERPAPAARCPPRLDLGRHQQYRRARRAARGAARGRIAGVAGTPGRAAGRYADAGRRPRRVRRRHRQRCPTGRRGRRGRRRRRAAGAPGGLGAVPRDQRGGDGLGSRAHRLGAPHAAGAAGAAPPRAAAGPAGGKRGAGMAGRDRGTRRRWHSACRRRGRRGQRVLTPQPEPIVCAPLPLAGEGPGVRAGGGIPTRLASLTRPPSPQPSPASARGSSPHHPAYLAGDVLHQETTP</sequence>
<evidence type="ECO:0000256" key="1">
    <source>
        <dbReference type="SAM" id="MobiDB-lite"/>
    </source>
</evidence>
<gene>
    <name evidence="2" type="ORF">CBM2589_A91001</name>
</gene>